<accession>A0ABX3A2N9</accession>
<organism evidence="1 2">
    <name type="scientific">Piscirickettsia litoralis</name>
    <dbReference type="NCBI Taxonomy" id="1891921"/>
    <lineage>
        <taxon>Bacteria</taxon>
        <taxon>Pseudomonadati</taxon>
        <taxon>Pseudomonadota</taxon>
        <taxon>Gammaproteobacteria</taxon>
        <taxon>Thiotrichales</taxon>
        <taxon>Piscirickettsiaceae</taxon>
        <taxon>Piscirickettsia</taxon>
    </lineage>
</organism>
<gene>
    <name evidence="1" type="ORF">BGC07_16255</name>
</gene>
<name>A0ABX3A2N9_9GAMM</name>
<evidence type="ECO:0000313" key="2">
    <source>
        <dbReference type="Proteomes" id="UP000094329"/>
    </source>
</evidence>
<dbReference type="EMBL" id="MDTU01000002">
    <property type="protein sequence ID" value="ODN41645.1"/>
    <property type="molecule type" value="Genomic_DNA"/>
</dbReference>
<dbReference type="RefSeq" id="WP_069314109.1">
    <property type="nucleotide sequence ID" value="NZ_MDTU01000002.1"/>
</dbReference>
<reference evidence="1 2" key="1">
    <citation type="submission" date="2016-08" db="EMBL/GenBank/DDBJ databases">
        <title>Draft genome sequence of Candidatus Piscirickettsia litoralis, from seawater.</title>
        <authorList>
            <person name="Wan X."/>
            <person name="Lee A.J."/>
            <person name="Hou S."/>
            <person name="Donachie S.P."/>
        </authorList>
    </citation>
    <scope>NUCLEOTIDE SEQUENCE [LARGE SCALE GENOMIC DNA]</scope>
    <source>
        <strain evidence="1 2">Y2</strain>
    </source>
</reference>
<comment type="caution">
    <text evidence="1">The sequence shown here is derived from an EMBL/GenBank/DDBJ whole genome shotgun (WGS) entry which is preliminary data.</text>
</comment>
<keyword evidence="2" id="KW-1185">Reference proteome</keyword>
<protein>
    <submittedName>
        <fullName evidence="1">Uncharacterized protein</fullName>
    </submittedName>
</protein>
<dbReference type="Proteomes" id="UP000094329">
    <property type="component" value="Unassembled WGS sequence"/>
</dbReference>
<sequence>MLKIKELLSKNSQNLLAMQSFINEYDGQTPSLEQMKTDQLANLSAIVDEQHRHFLDQYQNYNPYPQDKIDEAVSQMDEENPFVSLATTTNQLDAQTEVWSQFSRCSDFSAEDLMVMQNSAAVLMNLSENEKVQQMGYNSFDTAAASVTNCQSMLTNYQSNVKANYTNKQDALMQQALTASAQLTNLQTSLADPTAMMSGNGTGLSDLSSYEDQFADLAATQATLQGQLDQIMADNNLLEASQAMKNNVEMSVCGLALPPLLDIDFSLPSFSLGLPSINLIMLKEIGKLIESFLPSLPDISMPSLPDISMPSLPDISMPSLPDISTPSVNLNFLKNYIKYN</sequence>
<evidence type="ECO:0000313" key="1">
    <source>
        <dbReference type="EMBL" id="ODN41645.1"/>
    </source>
</evidence>
<proteinExistence type="predicted"/>